<dbReference type="Proteomes" id="UP000019439">
    <property type="component" value="Chromosome"/>
</dbReference>
<reference evidence="1 3" key="1">
    <citation type="journal article" date="2014" name="Genome Announc.">
        <title>Genome Sequence of Yersinia similis Y228T, a Member of the Yersinia pseudotuberculosis Complex.</title>
        <authorList>
            <person name="Sprague L.D."/>
            <person name="Neubauer H."/>
        </authorList>
    </citation>
    <scope>NUCLEOTIDE SEQUENCE [LARGE SCALE GENOMIC DNA]</scope>
    <source>
        <strain evidence="1 3">228</strain>
    </source>
</reference>
<reference evidence="2 4" key="2">
    <citation type="submission" date="2015-03" db="EMBL/GenBank/DDBJ databases">
        <authorList>
            <person name="Murphy D."/>
        </authorList>
    </citation>
    <scope>NUCLEOTIDE SEQUENCE [LARGE SCALE GENOMIC DNA]</scope>
    <source>
        <strain evidence="2 4">Y233</strain>
    </source>
</reference>
<evidence type="ECO:0000313" key="4">
    <source>
        <dbReference type="Proteomes" id="UP000038204"/>
    </source>
</evidence>
<evidence type="ECO:0000313" key="3">
    <source>
        <dbReference type="Proteomes" id="UP000019439"/>
    </source>
</evidence>
<sequence>MDILELPKVGYAIVRCKDGNIVGRFDCNNDERVLITAQKKCLLIRKLSFNDRVVSTDTLRELLKEMLD</sequence>
<dbReference type="EMBL" id="CQBK01000033">
    <property type="protein sequence ID" value="CNI49965.1"/>
    <property type="molecule type" value="Genomic_DNA"/>
</dbReference>
<dbReference type="RefSeq" id="WP_025384166.1">
    <property type="nucleotide sequence ID" value="NZ_CGBP01000003.1"/>
</dbReference>
<dbReference type="Proteomes" id="UP000038204">
    <property type="component" value="Unassembled WGS sequence"/>
</dbReference>
<keyword evidence="3" id="KW-1185">Reference proteome</keyword>
<dbReference type="AlphaFoldDB" id="A0A0T9RA72"/>
<dbReference type="KEGG" id="ysi:BF17_21480"/>
<organism evidence="2 4">
    <name type="scientific">Yersinia similis</name>
    <dbReference type="NCBI Taxonomy" id="367190"/>
    <lineage>
        <taxon>Bacteria</taxon>
        <taxon>Pseudomonadati</taxon>
        <taxon>Pseudomonadota</taxon>
        <taxon>Gammaproteobacteria</taxon>
        <taxon>Enterobacterales</taxon>
        <taxon>Yersiniaceae</taxon>
        <taxon>Yersinia</taxon>
    </lineage>
</organism>
<name>A0A0T9RA72_9GAMM</name>
<gene>
    <name evidence="1" type="ORF">BF17_21480</name>
    <name evidence="2" type="ORF">ERS008667_03575</name>
</gene>
<dbReference type="EMBL" id="CP007230">
    <property type="protein sequence ID" value="AHK22034.1"/>
    <property type="molecule type" value="Genomic_DNA"/>
</dbReference>
<protein>
    <submittedName>
        <fullName evidence="2">Uncharacterized protein</fullName>
    </submittedName>
</protein>
<evidence type="ECO:0000313" key="2">
    <source>
        <dbReference type="EMBL" id="CNI49965.1"/>
    </source>
</evidence>
<dbReference type="GeneID" id="96665932"/>
<proteinExistence type="predicted"/>
<evidence type="ECO:0000313" key="1">
    <source>
        <dbReference type="EMBL" id="AHK22034.1"/>
    </source>
</evidence>
<accession>A0A0T9RA72</accession>